<name>A0AAX4K5P1_9TREE</name>
<gene>
    <name evidence="2" type="ORF">L201_007990</name>
</gene>
<accession>A0AAX4K5P1</accession>
<evidence type="ECO:0000256" key="1">
    <source>
        <dbReference type="SAM" id="MobiDB-lite"/>
    </source>
</evidence>
<proteinExistence type="predicted"/>
<evidence type="ECO:0000313" key="2">
    <source>
        <dbReference type="EMBL" id="WWC93026.1"/>
    </source>
</evidence>
<evidence type="ECO:0000313" key="3">
    <source>
        <dbReference type="Proteomes" id="UP001355207"/>
    </source>
</evidence>
<keyword evidence="3" id="KW-1185">Reference proteome</keyword>
<dbReference type="AlphaFoldDB" id="A0AAX4K5P1"/>
<evidence type="ECO:0008006" key="4">
    <source>
        <dbReference type="Google" id="ProtNLM"/>
    </source>
</evidence>
<organism evidence="2 3">
    <name type="scientific">Kwoniella dendrophila CBS 6074</name>
    <dbReference type="NCBI Taxonomy" id="1295534"/>
    <lineage>
        <taxon>Eukaryota</taxon>
        <taxon>Fungi</taxon>
        <taxon>Dikarya</taxon>
        <taxon>Basidiomycota</taxon>
        <taxon>Agaricomycotina</taxon>
        <taxon>Tremellomycetes</taxon>
        <taxon>Tremellales</taxon>
        <taxon>Cryptococcaceae</taxon>
        <taxon>Kwoniella</taxon>
    </lineage>
</organism>
<protein>
    <recommendedName>
        <fullName evidence="4">Ribosome assembly protein 3</fullName>
    </recommendedName>
</protein>
<dbReference type="Proteomes" id="UP001355207">
    <property type="component" value="Chromosome 11"/>
</dbReference>
<dbReference type="RefSeq" id="XP_066079788.1">
    <property type="nucleotide sequence ID" value="XM_066223691.1"/>
</dbReference>
<feature type="compositionally biased region" description="Acidic residues" evidence="1">
    <location>
        <begin position="31"/>
        <end position="42"/>
    </location>
</feature>
<dbReference type="EMBL" id="CP144108">
    <property type="protein sequence ID" value="WWC93026.1"/>
    <property type="molecule type" value="Genomic_DNA"/>
</dbReference>
<reference evidence="2 3" key="1">
    <citation type="submission" date="2024-01" db="EMBL/GenBank/DDBJ databases">
        <title>Comparative genomics of Cryptococcus and Kwoniella reveals pathogenesis evolution and contrasting modes of karyotype evolution via chromosome fusion or intercentromeric recombination.</title>
        <authorList>
            <person name="Coelho M.A."/>
            <person name="David-Palma M."/>
            <person name="Shea T."/>
            <person name="Bowers K."/>
            <person name="McGinley-Smith S."/>
            <person name="Mohammad A.W."/>
            <person name="Gnirke A."/>
            <person name="Yurkov A.M."/>
            <person name="Nowrousian M."/>
            <person name="Sun S."/>
            <person name="Cuomo C.A."/>
            <person name="Heitman J."/>
        </authorList>
    </citation>
    <scope>NUCLEOTIDE SEQUENCE [LARGE SCALE GENOMIC DNA]</scope>
    <source>
        <strain evidence="2 3">CBS 6074</strain>
    </source>
</reference>
<dbReference type="GeneID" id="91098658"/>
<sequence>MSENQIKSTQDFCLSDIKKLRRESQSRASQDDENDNAFESSDEDHPTRRVYFGGAGSKSTSSMDDANQKRFKEFTEYAATLLQEGSNATAFVETALSNLARSRTSQGQSMDVDDDTIKQYLQEYAKKR</sequence>
<feature type="region of interest" description="Disordered" evidence="1">
    <location>
        <begin position="21"/>
        <end position="67"/>
    </location>
</feature>